<gene>
    <name evidence="2" type="ORF">BKA10_001927</name>
</gene>
<dbReference type="SUPFAM" id="SSF53448">
    <property type="entry name" value="Nucleotide-diphospho-sugar transferases"/>
    <property type="match status" value="2"/>
</dbReference>
<name>A0AA40VN86_9MICO</name>
<evidence type="ECO:0000313" key="3">
    <source>
        <dbReference type="Proteomes" id="UP000549113"/>
    </source>
</evidence>
<dbReference type="EMBL" id="JACIFH010000001">
    <property type="protein sequence ID" value="MBB4140133.1"/>
    <property type="molecule type" value="Genomic_DNA"/>
</dbReference>
<feature type="domain" description="Glycosyltransferase 2-like" evidence="1">
    <location>
        <begin position="313"/>
        <end position="432"/>
    </location>
</feature>
<sequence>MSVIVPVFNKADDLAPALVSVLSQSLEEIEIIIVDDGSTDDSLQVARSFGERDRRVKIIAQPNAGVAAARNRGILHSQGIYLAFLDPDDWYPDAEVLNDLVNAAIDAHVPIAGGSAERFVAGTVSQDYPPTEAGYVFTSDALLDYSEYQFDYGFWRFIYRRDFILENGILFPPYKRYQDPPFFVRALSLAGRFAALRRPTYVYRVATSTNWAPERVYDVLRGMIDVLKVATENDYHDLAARTVRRFNSGHIQSALGKALVSDPSRALPLMEAMAQFATKVGSIWAVATTTPLEIAEAGETIPEGETSGIIDVSVIVPVYNAAEWLHECLLSVLGQSRVSVELICVDDGSTDESISILREYQALDPKRVRIIQQPNGGLSVARNTGLTAAQGRYICFLDSDDYWRADNLADLVERSDRDALDVLQFDAVPFPDHDVSEADWRRYENYYSRSQARTAAMPGPKLVADQLATADYKPSACLYLIRTAHLTKLGTRFVPGIMHEDNPFTFSLFLHAERAAHADIPIYARRVRASSIMTADSDEASMRGYFVSYLEMHRTADLHQHDAEISRQLGTLVFRIFSNVSARFNRLSKDAIHRLEELVVTPDAQTAYSLLTRLRTQERRLTSATKTS</sequence>
<dbReference type="PANTHER" id="PTHR22916">
    <property type="entry name" value="GLYCOSYLTRANSFERASE"/>
    <property type="match status" value="1"/>
</dbReference>
<dbReference type="CDD" id="cd00761">
    <property type="entry name" value="Glyco_tranf_GTA_type"/>
    <property type="match status" value="2"/>
</dbReference>
<comment type="caution">
    <text evidence="2">The sequence shown here is derived from an EMBL/GenBank/DDBJ whole genome shotgun (WGS) entry which is preliminary data.</text>
</comment>
<dbReference type="Proteomes" id="UP000549113">
    <property type="component" value="Unassembled WGS sequence"/>
</dbReference>
<accession>A0AA40VN86</accession>
<dbReference type="RefSeq" id="WP_183499711.1">
    <property type="nucleotide sequence ID" value="NZ_BAABCO010000002.1"/>
</dbReference>
<dbReference type="AlphaFoldDB" id="A0AA40VN86"/>
<feature type="domain" description="Glycosyltransferase 2-like" evidence="1">
    <location>
        <begin position="2"/>
        <end position="159"/>
    </location>
</feature>
<dbReference type="InterPro" id="IPR001173">
    <property type="entry name" value="Glyco_trans_2-like"/>
</dbReference>
<keyword evidence="3" id="KW-1185">Reference proteome</keyword>
<dbReference type="Gene3D" id="3.90.550.10">
    <property type="entry name" value="Spore Coat Polysaccharide Biosynthesis Protein SpsA, Chain A"/>
    <property type="match status" value="2"/>
</dbReference>
<evidence type="ECO:0000313" key="2">
    <source>
        <dbReference type="EMBL" id="MBB4140133.1"/>
    </source>
</evidence>
<dbReference type="PANTHER" id="PTHR22916:SF3">
    <property type="entry name" value="UDP-GLCNAC:BETAGAL BETA-1,3-N-ACETYLGLUCOSAMINYLTRANSFERASE-LIKE PROTEIN 1"/>
    <property type="match status" value="1"/>
</dbReference>
<evidence type="ECO:0000259" key="1">
    <source>
        <dbReference type="Pfam" id="PF00535"/>
    </source>
</evidence>
<dbReference type="InterPro" id="IPR029044">
    <property type="entry name" value="Nucleotide-diphossugar_trans"/>
</dbReference>
<reference evidence="2 3" key="1">
    <citation type="submission" date="2020-08" db="EMBL/GenBank/DDBJ databases">
        <title>Sequencing the genomes of 1000 actinobacteria strains.</title>
        <authorList>
            <person name="Klenk H.-P."/>
        </authorList>
    </citation>
    <scope>NUCLEOTIDE SEQUENCE [LARGE SCALE GENOMIC DNA]</scope>
    <source>
        <strain evidence="2 3">DSM 19600</strain>
    </source>
</reference>
<organism evidence="2 3">
    <name type="scientific">Microbacterium invictum</name>
    <dbReference type="NCBI Taxonomy" id="515415"/>
    <lineage>
        <taxon>Bacteria</taxon>
        <taxon>Bacillati</taxon>
        <taxon>Actinomycetota</taxon>
        <taxon>Actinomycetes</taxon>
        <taxon>Micrococcales</taxon>
        <taxon>Microbacteriaceae</taxon>
        <taxon>Microbacterium</taxon>
    </lineage>
</organism>
<protein>
    <submittedName>
        <fullName evidence="2">Glycosyltransferase involved in cell wall biosynthesis</fullName>
    </submittedName>
</protein>
<proteinExistence type="predicted"/>
<dbReference type="Pfam" id="PF00535">
    <property type="entry name" value="Glycos_transf_2"/>
    <property type="match status" value="2"/>
</dbReference>
<dbReference type="GO" id="GO:0016758">
    <property type="term" value="F:hexosyltransferase activity"/>
    <property type="evidence" value="ECO:0007669"/>
    <property type="project" value="UniProtKB-ARBA"/>
</dbReference>